<evidence type="ECO:0000313" key="3">
    <source>
        <dbReference type="EMBL" id="MFC5454879.1"/>
    </source>
</evidence>
<dbReference type="Gene3D" id="1.10.630.10">
    <property type="entry name" value="Cytochrome P450"/>
    <property type="match status" value="1"/>
</dbReference>
<name>A0ABW0KNF4_9BACT</name>
<evidence type="ECO:0000256" key="2">
    <source>
        <dbReference type="SAM" id="SignalP"/>
    </source>
</evidence>
<dbReference type="PANTHER" id="PTHR46696">
    <property type="entry name" value="P450, PUTATIVE (EUROFUNG)-RELATED"/>
    <property type="match status" value="1"/>
</dbReference>
<dbReference type="PROSITE" id="PS51257">
    <property type="entry name" value="PROKAR_LIPOPROTEIN"/>
    <property type="match status" value="1"/>
</dbReference>
<organism evidence="3 4">
    <name type="scientific">Prosthecobacter fluviatilis</name>
    <dbReference type="NCBI Taxonomy" id="445931"/>
    <lineage>
        <taxon>Bacteria</taxon>
        <taxon>Pseudomonadati</taxon>
        <taxon>Verrucomicrobiota</taxon>
        <taxon>Verrucomicrobiia</taxon>
        <taxon>Verrucomicrobiales</taxon>
        <taxon>Verrucomicrobiaceae</taxon>
        <taxon>Prosthecobacter</taxon>
    </lineage>
</organism>
<dbReference type="Proteomes" id="UP001596052">
    <property type="component" value="Unassembled WGS sequence"/>
</dbReference>
<evidence type="ECO:0000313" key="4">
    <source>
        <dbReference type="Proteomes" id="UP001596052"/>
    </source>
</evidence>
<keyword evidence="2" id="KW-0732">Signal</keyword>
<dbReference type="CDD" id="cd20612">
    <property type="entry name" value="CYP_LDS-like_C"/>
    <property type="match status" value="1"/>
</dbReference>
<comment type="caution">
    <text evidence="3">The sequence shown here is derived from an EMBL/GenBank/DDBJ whole genome shotgun (WGS) entry which is preliminary data.</text>
</comment>
<dbReference type="PANTHER" id="PTHR46696:SF1">
    <property type="entry name" value="CYTOCHROME P450 YJIB-RELATED"/>
    <property type="match status" value="1"/>
</dbReference>
<dbReference type="Pfam" id="PF00067">
    <property type="entry name" value="p450"/>
    <property type="match status" value="1"/>
</dbReference>
<protein>
    <submittedName>
        <fullName evidence="3">Cytochrome P450</fullName>
    </submittedName>
</protein>
<dbReference type="SUPFAM" id="SSF48264">
    <property type="entry name" value="Cytochrome P450"/>
    <property type="match status" value="1"/>
</dbReference>
<comment type="similarity">
    <text evidence="1">Belongs to the cytochrome P450 family.</text>
</comment>
<gene>
    <name evidence="3" type="ORF">ACFQDI_08450</name>
</gene>
<dbReference type="RefSeq" id="WP_377165408.1">
    <property type="nucleotide sequence ID" value="NZ_JBHSMQ010000002.1"/>
</dbReference>
<accession>A0ABW0KNF4</accession>
<evidence type="ECO:0000256" key="1">
    <source>
        <dbReference type="ARBA" id="ARBA00010617"/>
    </source>
</evidence>
<keyword evidence="4" id="KW-1185">Reference proteome</keyword>
<proteinExistence type="inferred from homology"/>
<feature type="chain" id="PRO_5046439042" evidence="2">
    <location>
        <begin position="25"/>
        <end position="473"/>
    </location>
</feature>
<dbReference type="InterPro" id="IPR001128">
    <property type="entry name" value="Cyt_P450"/>
</dbReference>
<sequence length="473" mass="52705">MKLKPATALTLAAAACVVSCSIVAPIDRLHPKGSQAFLKDYDRQWLEVLKLKTLFSWLQDNSIETFKEMRAHRPTITTAPVPTKAGLKFTSTVLVANRKDVVEVLDNWDTFSVRLYGSKMDDCMGAFMLGRDHTRYNLVEKPYMRHLMSPADFPRIRSQVVSLAHKAIAEGTQTTTDKSGKAIGRIEIVNKVARRVPILLTGTYGGFPGPDEASMFRWSRATQADFFKNIKAEPPIHADAIRAGHEMTAYIGGLIQEKRVLLTKNPGAEDTILARMLKEGTNKVQGITDDRMIILTAGLLIGAGETTQAAVCKCLAELFTRPTELQGAIKAARENNDDLLGRYVWEALRFRPGNSVLPRYAEQDYVLAKGTPRETKIAKGSLVLAGTQSAMFDETFVKNPEEFRLDRPQSMYMILGYGWHRCLGDHISLIQVPQIIKALLLKKNLRPAPGKDGEINQKGGPFPEQYILEYDLD</sequence>
<dbReference type="InterPro" id="IPR036396">
    <property type="entry name" value="Cyt_P450_sf"/>
</dbReference>
<dbReference type="EMBL" id="JBHSMQ010000002">
    <property type="protein sequence ID" value="MFC5454879.1"/>
    <property type="molecule type" value="Genomic_DNA"/>
</dbReference>
<feature type="signal peptide" evidence="2">
    <location>
        <begin position="1"/>
        <end position="24"/>
    </location>
</feature>
<reference evidence="4" key="1">
    <citation type="journal article" date="2019" name="Int. J. Syst. Evol. Microbiol.">
        <title>The Global Catalogue of Microorganisms (GCM) 10K type strain sequencing project: providing services to taxonomists for standard genome sequencing and annotation.</title>
        <authorList>
            <consortium name="The Broad Institute Genomics Platform"/>
            <consortium name="The Broad Institute Genome Sequencing Center for Infectious Disease"/>
            <person name="Wu L."/>
            <person name="Ma J."/>
        </authorList>
    </citation>
    <scope>NUCLEOTIDE SEQUENCE [LARGE SCALE GENOMIC DNA]</scope>
    <source>
        <strain evidence="4">CGMCC 4.1469</strain>
    </source>
</reference>